<feature type="transmembrane region" description="Helical" evidence="1">
    <location>
        <begin position="318"/>
        <end position="334"/>
    </location>
</feature>
<feature type="transmembrane region" description="Helical" evidence="1">
    <location>
        <begin position="989"/>
        <end position="1010"/>
    </location>
</feature>
<feature type="transmembrane region" description="Helical" evidence="1">
    <location>
        <begin position="530"/>
        <end position="548"/>
    </location>
</feature>
<feature type="transmembrane region" description="Helical" evidence="1">
    <location>
        <begin position="417"/>
        <end position="436"/>
    </location>
</feature>
<keyword evidence="4" id="KW-1185">Reference proteome</keyword>
<accession>A0A1M7YCA3</accession>
<gene>
    <name evidence="3" type="ORF">SAMN02745217_02652</name>
</gene>
<organism evidence="3 4">
    <name type="scientific">Anaerocolumna xylanovorans DSM 12503</name>
    <dbReference type="NCBI Taxonomy" id="1121345"/>
    <lineage>
        <taxon>Bacteria</taxon>
        <taxon>Bacillati</taxon>
        <taxon>Bacillota</taxon>
        <taxon>Clostridia</taxon>
        <taxon>Lachnospirales</taxon>
        <taxon>Lachnospiraceae</taxon>
        <taxon>Anaerocolumna</taxon>
    </lineage>
</organism>
<keyword evidence="1" id="KW-0812">Transmembrane</keyword>
<feature type="transmembrane region" description="Helical" evidence="1">
    <location>
        <begin position="295"/>
        <end position="312"/>
    </location>
</feature>
<feature type="transmembrane region" description="Helical" evidence="1">
    <location>
        <begin position="269"/>
        <end position="288"/>
    </location>
</feature>
<evidence type="ECO:0000259" key="2">
    <source>
        <dbReference type="Pfam" id="PF10131"/>
    </source>
</evidence>
<dbReference type="InterPro" id="IPR018776">
    <property type="entry name" value="Membrane_prot_PTPS-rel_domain"/>
</dbReference>
<dbReference type="Pfam" id="PF10131">
    <property type="entry name" value="PTPS_related"/>
    <property type="match status" value="1"/>
</dbReference>
<feature type="transmembrane region" description="Helical" evidence="1">
    <location>
        <begin position="376"/>
        <end position="405"/>
    </location>
</feature>
<dbReference type="OrthoDB" id="1934309at2"/>
<protein>
    <submittedName>
        <fullName evidence="3">Uncharacterized membrane protein</fullName>
    </submittedName>
</protein>
<feature type="domain" description="Membrane protein 6-pyruvoyl-tetrahydropterin synthase-related" evidence="2">
    <location>
        <begin position="270"/>
        <end position="901"/>
    </location>
</feature>
<evidence type="ECO:0000313" key="3">
    <source>
        <dbReference type="EMBL" id="SHO50243.1"/>
    </source>
</evidence>
<evidence type="ECO:0000313" key="4">
    <source>
        <dbReference type="Proteomes" id="UP000184612"/>
    </source>
</evidence>
<dbReference type="STRING" id="1121345.SAMN02745217_02652"/>
<sequence length="1022" mass="114493">MSFQGYKLKFDLYASHKSISDPAMPEHFHNFTITLYIKSYGNELILFEKIEENISEWLEQYQNKSLHVMFIEAAGDALYLALKEKIEGTGFELIRLDISESPVHVYSVSEKILDGSVNLLEYSPLLNVSWNNPAAGGTFESGNHFAVENIESGSIADETAVSVTPAKENTSREMALTKEEPVTAEQVFSEIAAAKERGQSLTAFKFMLYISAILIVSLGIMYIVRAGGSYPKGSDIFCHIYRADLIFQSLKKGVFYPLYDPYWYNGVEIMRYWGPLPLYTLALMQYFAGGDSMNAYILFTGLIYIAGSLGWMLSGLRYNRMGLAFLLGILWFFQPENMAVFFEGGNLPRALIAAILPYLVYFMWNYLKAGRIRDALAVIFLQGLIGICHGGIAVMLFVTFALFLGIYGAVMKESKRVLSLLTGMLLAFALIGIWLYPALIGGGVTSGSSTNQVMKNFFQSLFVSLNPIYRLQGMTDIFYFGLPLFVLLVFGVIYGSKETVPAFLAAMLILFSTSKTAYEIFSRLPISQFLWMQRFIPGAVILALFAFLQWKKLKPYIMVLLCLALILDTLPSYRYIYSGVNGAQDVYTAQRNNADNLLISDAKKITSQRLAILDLSRYGAFAPYYVAGTDKRIKYTFGAGWEGAHTASNIVRLNTALAGGNYYYLFDRCLELGSDTVLIPTVFLENKEEDIDKIAAAAEKSGYARKENRNGSLLFHRNTISSFGVVTDYEYMAIGSSAKDIALLFPAFKEGDSLQLDSYTYEELKEYKKIYLSGFTYKNKKGAEELLTALAGSGTEIFIDMNKIPADAKTNRYELLGVSAQVISFKDYFPKLKYEGENYVSEMFADTKEEGGEDLSTWNTVYLDGIKEKEGTCNLDGTELVFEGTAGNKNIHFLGFNLPYHVLTSQDTEIAELLKQIFKLDTDSLPLRTIVPLIISYCHNKIIITSDYDNVNTTLSGLDILHGKGTLKTDNNLLVADKGITVITIKYPYFVQGLLISIIGITGTVLYLFWLKRNRMKSDKEE</sequence>
<dbReference type="RefSeq" id="WP_073589328.1">
    <property type="nucleotide sequence ID" value="NZ_FRFD01000007.1"/>
</dbReference>
<feature type="transmembrane region" description="Helical" evidence="1">
    <location>
        <begin position="555"/>
        <end position="576"/>
    </location>
</feature>
<dbReference type="EMBL" id="FRFD01000007">
    <property type="protein sequence ID" value="SHO50243.1"/>
    <property type="molecule type" value="Genomic_DNA"/>
</dbReference>
<feature type="transmembrane region" description="Helical" evidence="1">
    <location>
        <begin position="346"/>
        <end position="364"/>
    </location>
</feature>
<dbReference type="Proteomes" id="UP000184612">
    <property type="component" value="Unassembled WGS sequence"/>
</dbReference>
<feature type="transmembrane region" description="Helical" evidence="1">
    <location>
        <begin position="477"/>
        <end position="495"/>
    </location>
</feature>
<feature type="transmembrane region" description="Helical" evidence="1">
    <location>
        <begin position="206"/>
        <end position="224"/>
    </location>
</feature>
<keyword evidence="1" id="KW-0472">Membrane</keyword>
<keyword evidence="1" id="KW-1133">Transmembrane helix</keyword>
<reference evidence="3 4" key="1">
    <citation type="submission" date="2016-12" db="EMBL/GenBank/DDBJ databases">
        <authorList>
            <person name="Song W.-J."/>
            <person name="Kurnit D.M."/>
        </authorList>
    </citation>
    <scope>NUCLEOTIDE SEQUENCE [LARGE SCALE GENOMIC DNA]</scope>
    <source>
        <strain evidence="3 4">DSM 12503</strain>
    </source>
</reference>
<dbReference type="AlphaFoldDB" id="A0A1M7YCA3"/>
<proteinExistence type="predicted"/>
<name>A0A1M7YCA3_9FIRM</name>
<evidence type="ECO:0000256" key="1">
    <source>
        <dbReference type="SAM" id="Phobius"/>
    </source>
</evidence>
<feature type="transmembrane region" description="Helical" evidence="1">
    <location>
        <begin position="502"/>
        <end position="518"/>
    </location>
</feature>